<sequence>MSDNDNGFYSPLFNKNRLSMQLSRISEPSSAVIDDGRSTCSSSPTSVYSTISHQHQDSYESGVAYTKYKGGNGNDNSEISSIISNGMSKEHKLYHSSSLRSNNNIHSVELSPTDANFNIEAHSTSILTSSSLVTVSDSHAHKNTSAVELPDTPSILYPLNNDENDSDEKTCNVEVVSSKSDFYIRGGRAGFWRDLWRMNIIKDGKPTPKFWLIFIGLLALLLLIVIPVVVISNQPHSSPANNGTTNTDNNGTTNTDNNGTTNTDNNGTTNTDNNGTTNTDNNGTTGTNDNGTANTENETVNTNINGTSTR</sequence>
<reference evidence="1" key="1">
    <citation type="submission" date="2021-06" db="EMBL/GenBank/DDBJ databases">
        <authorList>
            <person name="Kallberg Y."/>
            <person name="Tangrot J."/>
            <person name="Rosling A."/>
        </authorList>
    </citation>
    <scope>NUCLEOTIDE SEQUENCE</scope>
    <source>
        <strain evidence="1">CL356</strain>
    </source>
</reference>
<dbReference type="Proteomes" id="UP000789525">
    <property type="component" value="Unassembled WGS sequence"/>
</dbReference>
<proteinExistence type="predicted"/>
<keyword evidence="2" id="KW-1185">Reference proteome</keyword>
<accession>A0ACA9PIM0</accession>
<name>A0ACA9PIM0_9GLOM</name>
<organism evidence="1 2">
    <name type="scientific">Acaulospora colombiana</name>
    <dbReference type="NCBI Taxonomy" id="27376"/>
    <lineage>
        <taxon>Eukaryota</taxon>
        <taxon>Fungi</taxon>
        <taxon>Fungi incertae sedis</taxon>
        <taxon>Mucoromycota</taxon>
        <taxon>Glomeromycotina</taxon>
        <taxon>Glomeromycetes</taxon>
        <taxon>Diversisporales</taxon>
        <taxon>Acaulosporaceae</taxon>
        <taxon>Acaulospora</taxon>
    </lineage>
</organism>
<comment type="caution">
    <text evidence="1">The sequence shown here is derived from an EMBL/GenBank/DDBJ whole genome shotgun (WGS) entry which is preliminary data.</text>
</comment>
<gene>
    <name evidence="1" type="ORF">ACOLOM_LOCUS10381</name>
</gene>
<evidence type="ECO:0000313" key="1">
    <source>
        <dbReference type="EMBL" id="CAG8704201.1"/>
    </source>
</evidence>
<evidence type="ECO:0000313" key="2">
    <source>
        <dbReference type="Proteomes" id="UP000789525"/>
    </source>
</evidence>
<dbReference type="EMBL" id="CAJVPT010033246">
    <property type="protein sequence ID" value="CAG8704201.1"/>
    <property type="molecule type" value="Genomic_DNA"/>
</dbReference>
<protein>
    <submittedName>
        <fullName evidence="1">15681_t:CDS:1</fullName>
    </submittedName>
</protein>